<dbReference type="PANTHER" id="PTHR10127">
    <property type="entry name" value="DISCOIDIN, CUB, EGF, LAMININ , AND ZINC METALLOPROTEASE DOMAIN CONTAINING"/>
    <property type="match status" value="1"/>
</dbReference>
<dbReference type="EC" id="3.4.24.-" evidence="2"/>
<dbReference type="PROSITE" id="PS51864">
    <property type="entry name" value="ASTACIN"/>
    <property type="match status" value="1"/>
</dbReference>
<keyword evidence="1 2" id="KW-0479">Metal-binding</keyword>
<evidence type="ECO:0000256" key="1">
    <source>
        <dbReference type="PROSITE-ProRule" id="PRU01211"/>
    </source>
</evidence>
<feature type="chain" id="PRO_5027160551" description="Metalloendopeptidase" evidence="2">
    <location>
        <begin position="20"/>
        <end position="257"/>
    </location>
</feature>
<keyword evidence="4" id="KW-1185">Reference proteome</keyword>
<dbReference type="GeneID" id="111601191"/>
<keyword evidence="1 2" id="KW-0378">Hydrolase</keyword>
<dbReference type="PRINTS" id="PR00480">
    <property type="entry name" value="ASTACIN"/>
</dbReference>
<keyword evidence="1 2" id="KW-0645">Protease</keyword>
<organism evidence="4 5">
    <name type="scientific">Drosophila hydei</name>
    <name type="common">Fruit fly</name>
    <dbReference type="NCBI Taxonomy" id="7224"/>
    <lineage>
        <taxon>Eukaryota</taxon>
        <taxon>Metazoa</taxon>
        <taxon>Ecdysozoa</taxon>
        <taxon>Arthropoda</taxon>
        <taxon>Hexapoda</taxon>
        <taxon>Insecta</taxon>
        <taxon>Pterygota</taxon>
        <taxon>Neoptera</taxon>
        <taxon>Endopterygota</taxon>
        <taxon>Diptera</taxon>
        <taxon>Brachycera</taxon>
        <taxon>Muscomorpha</taxon>
        <taxon>Ephydroidea</taxon>
        <taxon>Drosophilidae</taxon>
        <taxon>Drosophila</taxon>
    </lineage>
</organism>
<dbReference type="InterPro" id="IPR001506">
    <property type="entry name" value="Peptidase_M12A"/>
</dbReference>
<feature type="active site" evidence="1">
    <location>
        <position position="139"/>
    </location>
</feature>
<dbReference type="SMART" id="SM00235">
    <property type="entry name" value="ZnMc"/>
    <property type="match status" value="1"/>
</dbReference>
<feature type="binding site" evidence="1">
    <location>
        <position position="148"/>
    </location>
    <ligand>
        <name>Zn(2+)</name>
        <dbReference type="ChEBI" id="CHEBI:29105"/>
        <note>catalytic</note>
    </ligand>
</feature>
<dbReference type="OMA" id="MHEHARP"/>
<protein>
    <recommendedName>
        <fullName evidence="2">Metalloendopeptidase</fullName>
        <ecNumber evidence="2">3.4.24.-</ecNumber>
    </recommendedName>
</protein>
<dbReference type="OrthoDB" id="291007at2759"/>
<dbReference type="CDD" id="cd04280">
    <property type="entry name" value="ZnMc_astacin_like"/>
    <property type="match status" value="1"/>
</dbReference>
<evidence type="ECO:0000313" key="4">
    <source>
        <dbReference type="Proteomes" id="UP000504633"/>
    </source>
</evidence>
<dbReference type="SUPFAM" id="SSF55486">
    <property type="entry name" value="Metalloproteases ('zincins'), catalytic domain"/>
    <property type="match status" value="1"/>
</dbReference>
<dbReference type="GO" id="GO:0008270">
    <property type="term" value="F:zinc ion binding"/>
    <property type="evidence" value="ECO:0007669"/>
    <property type="project" value="UniProtKB-UniRule"/>
</dbReference>
<feature type="domain" description="Peptidase M12A" evidence="3">
    <location>
        <begin position="46"/>
        <end position="243"/>
    </location>
</feature>
<dbReference type="Pfam" id="PF01400">
    <property type="entry name" value="Astacin"/>
    <property type="match status" value="1"/>
</dbReference>
<dbReference type="GO" id="GO:0006508">
    <property type="term" value="P:proteolysis"/>
    <property type="evidence" value="ECO:0007669"/>
    <property type="project" value="UniProtKB-KW"/>
</dbReference>
<evidence type="ECO:0000256" key="2">
    <source>
        <dbReference type="RuleBase" id="RU361183"/>
    </source>
</evidence>
<keyword evidence="1 2" id="KW-0862">Zinc</keyword>
<dbReference type="GO" id="GO:0004222">
    <property type="term" value="F:metalloendopeptidase activity"/>
    <property type="evidence" value="ECO:0007669"/>
    <property type="project" value="UniProtKB-UniRule"/>
</dbReference>
<feature type="binding site" evidence="1">
    <location>
        <position position="142"/>
    </location>
    <ligand>
        <name>Zn(2+)</name>
        <dbReference type="ChEBI" id="CHEBI:29105"/>
        <note>catalytic</note>
    </ligand>
</feature>
<evidence type="ECO:0000313" key="5">
    <source>
        <dbReference type="RefSeq" id="XP_023173438.2"/>
    </source>
</evidence>
<gene>
    <name evidence="5" type="primary">LOC111601191</name>
</gene>
<dbReference type="AlphaFoldDB" id="A0A6J1M0W2"/>
<dbReference type="Gene3D" id="3.40.390.10">
    <property type="entry name" value="Collagenase (Catalytic Domain)"/>
    <property type="match status" value="1"/>
</dbReference>
<accession>A0A6J1M0W2</accession>
<keyword evidence="2" id="KW-0732">Signal</keyword>
<evidence type="ECO:0000259" key="3">
    <source>
        <dbReference type="PROSITE" id="PS51864"/>
    </source>
</evidence>
<feature type="signal peptide" evidence="2">
    <location>
        <begin position="1"/>
        <end position="19"/>
    </location>
</feature>
<sequence length="257" mass="29553">MRRTICLLPLLCLSVRTPAAPLEETIKPAGPERLYQGDMHVKYSRNGLRDAKFHWPNATVYFKISTTFSEPQVNQINLAMQMIQNVSCVRFVPADEDVKGYVFVNDSDTGCWSQIGYYGQEQIVNLHTGCLSLGIIQHELLHTLGFLHQQNSADRDDYINIDWTNIKEKHKKNFIKANSSLVWNFGSKYDYNSIMHYSGTAFRINSSRPTIETLQNLNGRRIGQRERMSDTDISRLNNMYKCDLATSTENWESNENS</sequence>
<dbReference type="PANTHER" id="PTHR10127:SF814">
    <property type="entry name" value="MEPRIN A SUBUNIT BETA"/>
    <property type="match status" value="1"/>
</dbReference>
<comment type="cofactor">
    <cofactor evidence="1 2">
        <name>Zn(2+)</name>
        <dbReference type="ChEBI" id="CHEBI:29105"/>
    </cofactor>
    <text evidence="1 2">Binds 1 zinc ion per subunit.</text>
</comment>
<feature type="binding site" evidence="1">
    <location>
        <position position="138"/>
    </location>
    <ligand>
        <name>Zn(2+)</name>
        <dbReference type="ChEBI" id="CHEBI:29105"/>
        <note>catalytic</note>
    </ligand>
</feature>
<dbReference type="InterPro" id="IPR024079">
    <property type="entry name" value="MetalloPept_cat_dom_sf"/>
</dbReference>
<comment type="caution">
    <text evidence="1">Lacks conserved residue(s) required for the propagation of feature annotation.</text>
</comment>
<name>A0A6J1M0W2_DROHY</name>
<keyword evidence="1 2" id="KW-0482">Metalloprotease</keyword>
<dbReference type="Proteomes" id="UP000504633">
    <property type="component" value="Unplaced"/>
</dbReference>
<dbReference type="KEGG" id="dhe:111601191"/>
<proteinExistence type="predicted"/>
<dbReference type="RefSeq" id="XP_023173438.2">
    <property type="nucleotide sequence ID" value="XM_023317670.2"/>
</dbReference>
<dbReference type="InterPro" id="IPR034035">
    <property type="entry name" value="Astacin-like_dom"/>
</dbReference>
<dbReference type="InterPro" id="IPR006026">
    <property type="entry name" value="Peptidase_Metallo"/>
</dbReference>
<reference evidence="5" key="1">
    <citation type="submission" date="2025-08" db="UniProtKB">
        <authorList>
            <consortium name="RefSeq"/>
        </authorList>
    </citation>
    <scope>IDENTIFICATION</scope>
    <source>
        <strain evidence="5">15085-1641.00</strain>
        <tissue evidence="5">Whole body</tissue>
    </source>
</reference>